<evidence type="ECO:0000313" key="3">
    <source>
        <dbReference type="Proteomes" id="UP000604730"/>
    </source>
</evidence>
<keyword evidence="1" id="KW-1133">Transmembrane helix</keyword>
<proteinExistence type="predicted"/>
<keyword evidence="1" id="KW-0812">Transmembrane</keyword>
<evidence type="ECO:0000313" key="2">
    <source>
        <dbReference type="EMBL" id="MBK5898232.1"/>
    </source>
</evidence>
<dbReference type="EMBL" id="JAEPRJ010000001">
    <property type="protein sequence ID" value="MBK5898232.1"/>
    <property type="molecule type" value="Genomic_DNA"/>
</dbReference>
<feature type="transmembrane region" description="Helical" evidence="1">
    <location>
        <begin position="29"/>
        <end position="52"/>
    </location>
</feature>
<dbReference type="RefSeq" id="WP_208429664.1">
    <property type="nucleotide sequence ID" value="NZ_JAEPRJ010000001.1"/>
</dbReference>
<accession>A0ABS1J2D9</accession>
<reference evidence="2 3" key="1">
    <citation type="submission" date="2021-01" db="EMBL/GenBank/DDBJ databases">
        <title>Isolation and description of Catonella massiliensis sp. nov., a novel Catonella species, isolated from a stable periodontitis subject.</title>
        <authorList>
            <person name="Antezack A."/>
            <person name="Boxberger M."/>
            <person name="La Scola B."/>
            <person name="Monnet-Corti V."/>
        </authorList>
    </citation>
    <scope>NUCLEOTIDE SEQUENCE [LARGE SCALE GENOMIC DNA]</scope>
    <source>
        <strain evidence="2 3">Marseille-Q4567</strain>
    </source>
</reference>
<comment type="caution">
    <text evidence="2">The sequence shown here is derived from an EMBL/GenBank/DDBJ whole genome shotgun (WGS) entry which is preliminary data.</text>
</comment>
<keyword evidence="3" id="KW-1185">Reference proteome</keyword>
<feature type="transmembrane region" description="Helical" evidence="1">
    <location>
        <begin position="92"/>
        <end position="117"/>
    </location>
</feature>
<evidence type="ECO:0000256" key="1">
    <source>
        <dbReference type="SAM" id="Phobius"/>
    </source>
</evidence>
<sequence>MAIEISIILVYLAGIFIKNYQLGYSPFGAVFLLIDFSMLIQAAVLSAIFFGIKSIREMYKNERLKARILFLMAAILISVVNAMISVDGKADIWTYLLLYSLPIFYCSLISIAATIIIRRHSKK</sequence>
<gene>
    <name evidence="2" type="ORF">JJN12_10660</name>
</gene>
<dbReference type="Proteomes" id="UP000604730">
    <property type="component" value="Unassembled WGS sequence"/>
</dbReference>
<name>A0ABS1J2D9_9FIRM</name>
<organism evidence="2 3">
    <name type="scientific">Catonella massiliensis</name>
    <dbReference type="NCBI Taxonomy" id="2799636"/>
    <lineage>
        <taxon>Bacteria</taxon>
        <taxon>Bacillati</taxon>
        <taxon>Bacillota</taxon>
        <taxon>Clostridia</taxon>
        <taxon>Lachnospirales</taxon>
        <taxon>Lachnospiraceae</taxon>
        <taxon>Catonella</taxon>
    </lineage>
</organism>
<feature type="transmembrane region" description="Helical" evidence="1">
    <location>
        <begin position="64"/>
        <end position="86"/>
    </location>
</feature>
<keyword evidence="1" id="KW-0472">Membrane</keyword>
<protein>
    <submittedName>
        <fullName evidence="2">Uncharacterized protein</fullName>
    </submittedName>
</protein>